<evidence type="ECO:0000313" key="3">
    <source>
        <dbReference type="EMBL" id="MET3656394.1"/>
    </source>
</evidence>
<dbReference type="InterPro" id="IPR025736">
    <property type="entry name" value="PucR_C-HTH_dom"/>
</dbReference>
<dbReference type="InterPro" id="IPR012914">
    <property type="entry name" value="PucR_dom"/>
</dbReference>
<comment type="caution">
    <text evidence="3">The sequence shown here is derived from an EMBL/GenBank/DDBJ whole genome shotgun (WGS) entry which is preliminary data.</text>
</comment>
<dbReference type="PANTHER" id="PTHR33744">
    <property type="entry name" value="CARBOHYDRATE DIACID REGULATOR"/>
    <property type="match status" value="1"/>
</dbReference>
<dbReference type="Pfam" id="PF13556">
    <property type="entry name" value="HTH_30"/>
    <property type="match status" value="1"/>
</dbReference>
<dbReference type="InterPro" id="IPR042070">
    <property type="entry name" value="PucR_C-HTH_sf"/>
</dbReference>
<sequence>MNEFPLTIADVLTKKLFSSAKLLAGAEGQLNIIKWVHIVETMDAAKLLKGNELILTTGIHLKNNDDDFHHFIHQLIASKSAGLCIELGSVIQEIPDCIQQLATDYQFPLIIFHQEVAFVEITQEIHSILINQQYGMVKNLENYAQQINKYTLTANNYEQILMHLYKHLGLQVIFTFNGQKPVFIPNIQQDKYDKMQQQSSPDYVEKHVIRCEVNIFNQYYGEVCLFSPQRVVNEYDALILDRTVIALSHYLLRVLYSEEKKAVEDREVLEQWLNGLSNMEELTHFLQDHHADITTSNWLVMILQIHKSKSSDLTYYKLFTRNVLEKLEFYPFIIEKQQQLIFILANLHAQETYKQRIEQAITQIHDNQQKYKYGDFKISVAVGKYVTHFQALNTSFLTAKDTLHIRWKDPQLSYFYEDLHLHHLILQLQKNPYIMDMMTEYIQPVIDYDRKHSSKLVETLKVYLHTNGQKKDTAERLFIVRQTLYHRLEKIEQLLGSDFMQTEKRLALELILFSDN</sequence>
<dbReference type="EMBL" id="JBEPME010000001">
    <property type="protein sequence ID" value="MET3656394.1"/>
    <property type="molecule type" value="Genomic_DNA"/>
</dbReference>
<dbReference type="Gene3D" id="1.10.10.2840">
    <property type="entry name" value="PucR C-terminal helix-turn-helix domain"/>
    <property type="match status" value="1"/>
</dbReference>
<evidence type="ECO:0000313" key="4">
    <source>
        <dbReference type="Proteomes" id="UP001549104"/>
    </source>
</evidence>
<evidence type="ECO:0000259" key="1">
    <source>
        <dbReference type="Pfam" id="PF07905"/>
    </source>
</evidence>
<dbReference type="Pfam" id="PF07905">
    <property type="entry name" value="PucR"/>
    <property type="match status" value="1"/>
</dbReference>
<keyword evidence="4" id="KW-1185">Reference proteome</keyword>
<feature type="domain" description="PucR C-terminal helix-turn-helix" evidence="2">
    <location>
        <begin position="456"/>
        <end position="511"/>
    </location>
</feature>
<reference evidence="3 4" key="1">
    <citation type="submission" date="2024-06" db="EMBL/GenBank/DDBJ databases">
        <title>Sorghum-associated microbial communities from plants grown in Nebraska, USA.</title>
        <authorList>
            <person name="Schachtman D."/>
        </authorList>
    </citation>
    <scope>NUCLEOTIDE SEQUENCE [LARGE SCALE GENOMIC DNA]</scope>
    <source>
        <strain evidence="3 4">1288</strain>
    </source>
</reference>
<protein>
    <submittedName>
        <fullName evidence="3">Purine catabolism regulator</fullName>
    </submittedName>
</protein>
<proteinExistence type="predicted"/>
<gene>
    <name evidence="3" type="ORF">ABIC55_001478</name>
</gene>
<feature type="domain" description="Purine catabolism PurC-like" evidence="1">
    <location>
        <begin position="10"/>
        <end position="128"/>
    </location>
</feature>
<dbReference type="Proteomes" id="UP001549104">
    <property type="component" value="Unassembled WGS sequence"/>
</dbReference>
<accession>A0ABV2K5M6</accession>
<evidence type="ECO:0000259" key="2">
    <source>
        <dbReference type="Pfam" id="PF13556"/>
    </source>
</evidence>
<organism evidence="3 4">
    <name type="scientific">Sporosarcina psychrophila</name>
    <name type="common">Bacillus psychrophilus</name>
    <dbReference type="NCBI Taxonomy" id="1476"/>
    <lineage>
        <taxon>Bacteria</taxon>
        <taxon>Bacillati</taxon>
        <taxon>Bacillota</taxon>
        <taxon>Bacilli</taxon>
        <taxon>Bacillales</taxon>
        <taxon>Caryophanaceae</taxon>
        <taxon>Sporosarcina</taxon>
    </lineage>
</organism>
<dbReference type="RefSeq" id="WP_354312637.1">
    <property type="nucleotide sequence ID" value="NZ_JBEPME010000001.1"/>
</dbReference>
<dbReference type="InterPro" id="IPR051448">
    <property type="entry name" value="CdaR-like_regulators"/>
</dbReference>
<name>A0ABV2K5M6_SPOPS</name>